<evidence type="ECO:0000313" key="1">
    <source>
        <dbReference type="EMBL" id="KAJ8726952.1"/>
    </source>
</evidence>
<gene>
    <name evidence="1" type="ORF">PYW08_015349</name>
</gene>
<reference evidence="1" key="1">
    <citation type="submission" date="2023-03" db="EMBL/GenBank/DDBJ databases">
        <title>Chromosome-level genomes of two armyworms, Mythimna separata and Mythimna loreyi, provide insights into the biosynthesis and reception of sex pheromones.</title>
        <authorList>
            <person name="Zhao H."/>
        </authorList>
    </citation>
    <scope>NUCLEOTIDE SEQUENCE</scope>
    <source>
        <strain evidence="1">BeijingLab</strain>
    </source>
</reference>
<proteinExistence type="predicted"/>
<keyword evidence="2" id="KW-1185">Reference proteome</keyword>
<dbReference type="EMBL" id="CM056783">
    <property type="protein sequence ID" value="KAJ8726952.1"/>
    <property type="molecule type" value="Genomic_DNA"/>
</dbReference>
<sequence length="441" mass="51155">MLRNCRKVFLKNNICPVIIHKKNFLTNEYKCTEAWNNMNSSPVFNKISMHDFYNVLDQNYASKGVISAIDVDMFANAIKDGSHLEELKDLLHKLRTTAETGNMLDSTQQATVRNFIEFGDVKELVEILKDPLNFGVFLDDYTANILLDKLITLPNCELAARVASLIMLQEEFNNEITCTLCQYACYKYISNYTVEPIEPAPATEKNKKVEEIKIRVKFLRNPFFDDHFDIKDTHTLAGKTLAWISERASNNLNNNLQIIGWLVYKKYDKLSAFCEKMSSDKSFKVNKEVIELLQKENAIAEAESKATLENCIATLSKSEQHSDTSLEESLKIAIENAINKSHKNDVSQQKQLFQSWAKLRDEKLEEQAQRLDRARRIQLVQQKQKEMKEQEQKLWFFENEDQIDLQIEEKEKLVDKTTSKKTATKTSDENYIPPEIRPKRK</sequence>
<evidence type="ECO:0000313" key="2">
    <source>
        <dbReference type="Proteomes" id="UP001231649"/>
    </source>
</evidence>
<organism evidence="1 2">
    <name type="scientific">Mythimna loreyi</name>
    <dbReference type="NCBI Taxonomy" id="667449"/>
    <lineage>
        <taxon>Eukaryota</taxon>
        <taxon>Metazoa</taxon>
        <taxon>Ecdysozoa</taxon>
        <taxon>Arthropoda</taxon>
        <taxon>Hexapoda</taxon>
        <taxon>Insecta</taxon>
        <taxon>Pterygota</taxon>
        <taxon>Neoptera</taxon>
        <taxon>Endopterygota</taxon>
        <taxon>Lepidoptera</taxon>
        <taxon>Glossata</taxon>
        <taxon>Ditrysia</taxon>
        <taxon>Noctuoidea</taxon>
        <taxon>Noctuidae</taxon>
        <taxon>Noctuinae</taxon>
        <taxon>Hadenini</taxon>
        <taxon>Mythimna</taxon>
    </lineage>
</organism>
<dbReference type="Proteomes" id="UP001231649">
    <property type="component" value="Chromosome 7"/>
</dbReference>
<accession>A0ACC2QVP1</accession>
<protein>
    <submittedName>
        <fullName evidence="1">Uncharacterized protein</fullName>
    </submittedName>
</protein>
<name>A0ACC2QVP1_9NEOP</name>
<comment type="caution">
    <text evidence="1">The sequence shown here is derived from an EMBL/GenBank/DDBJ whole genome shotgun (WGS) entry which is preliminary data.</text>
</comment>